<comment type="caution">
    <text evidence="1">The sequence shown here is derived from an EMBL/GenBank/DDBJ whole genome shotgun (WGS) entry which is preliminary data.</text>
</comment>
<name>A0A1D2M8L8_ORCCI</name>
<evidence type="ECO:0000313" key="2">
    <source>
        <dbReference type="Proteomes" id="UP000094527"/>
    </source>
</evidence>
<dbReference type="InterPro" id="IPR011024">
    <property type="entry name" value="G_crystallin-like"/>
</dbReference>
<sequence length="90" mass="9813">FCKAPTNTQADQQATGASISQTVSGSNCVNLPPVWNDRISSVHTQENCIQIFEHAGCSGNSEALYPGTFNHNDLQSIGWNDKNVLFRLCN</sequence>
<protein>
    <submittedName>
        <fullName evidence="1">Uncharacterized protein</fullName>
    </submittedName>
</protein>
<reference evidence="1 2" key="1">
    <citation type="journal article" date="2016" name="Genome Biol. Evol.">
        <title>Gene Family Evolution Reflects Adaptation to Soil Environmental Stressors in the Genome of the Collembolan Orchesella cincta.</title>
        <authorList>
            <person name="Faddeeva-Vakhrusheva A."/>
            <person name="Derks M.F."/>
            <person name="Anvar S.Y."/>
            <person name="Agamennone V."/>
            <person name="Suring W."/>
            <person name="Smit S."/>
            <person name="van Straalen N.M."/>
            <person name="Roelofs D."/>
        </authorList>
    </citation>
    <scope>NUCLEOTIDE SEQUENCE [LARGE SCALE GENOMIC DNA]</scope>
    <source>
        <tissue evidence="1">Mixed pool</tissue>
    </source>
</reference>
<keyword evidence="2" id="KW-1185">Reference proteome</keyword>
<gene>
    <name evidence="1" type="ORF">Ocin01_17412</name>
</gene>
<dbReference type="AlphaFoldDB" id="A0A1D2M8L8"/>
<proteinExistence type="predicted"/>
<dbReference type="Proteomes" id="UP000094527">
    <property type="component" value="Unassembled WGS sequence"/>
</dbReference>
<dbReference type="Gene3D" id="2.60.20.10">
    <property type="entry name" value="Crystallins"/>
    <property type="match status" value="1"/>
</dbReference>
<accession>A0A1D2M8L8</accession>
<dbReference type="EMBL" id="LJIJ01002759">
    <property type="protein sequence ID" value="ODM89271.1"/>
    <property type="molecule type" value="Genomic_DNA"/>
</dbReference>
<feature type="non-terminal residue" evidence="1">
    <location>
        <position position="1"/>
    </location>
</feature>
<evidence type="ECO:0000313" key="1">
    <source>
        <dbReference type="EMBL" id="ODM89271.1"/>
    </source>
</evidence>
<dbReference type="SUPFAM" id="SSF49695">
    <property type="entry name" value="gamma-Crystallin-like"/>
    <property type="match status" value="1"/>
</dbReference>
<dbReference type="OrthoDB" id="9973045at2759"/>
<organism evidence="1 2">
    <name type="scientific">Orchesella cincta</name>
    <name type="common">Springtail</name>
    <name type="synonym">Podura cincta</name>
    <dbReference type="NCBI Taxonomy" id="48709"/>
    <lineage>
        <taxon>Eukaryota</taxon>
        <taxon>Metazoa</taxon>
        <taxon>Ecdysozoa</taxon>
        <taxon>Arthropoda</taxon>
        <taxon>Hexapoda</taxon>
        <taxon>Collembola</taxon>
        <taxon>Entomobryomorpha</taxon>
        <taxon>Entomobryoidea</taxon>
        <taxon>Orchesellidae</taxon>
        <taxon>Orchesellinae</taxon>
        <taxon>Orchesella</taxon>
    </lineage>
</organism>